<dbReference type="EMBL" id="JBBXMP010000003">
    <property type="protein sequence ID" value="KAL0071412.1"/>
    <property type="molecule type" value="Genomic_DNA"/>
</dbReference>
<feature type="region of interest" description="Disordered" evidence="1">
    <location>
        <begin position="1"/>
        <end position="264"/>
    </location>
</feature>
<sequence length="408" mass="45606">MFDDLPEPTRRKAIVSKRAVLSSDDEEETGAPASSPPPTKRQRLNEEDSYQNDFVNVDEDEDQGDRDGYDEDIRPSTKSKRRIVKPKRYEQEEEEERPPAPSTSKPTTTTKNKRKKSKKADLSDEDTDDQFDLDADDLAQDLGTLDDDDDDDEFEDEPKRAKSKAKGGSNSRGQKGKGKESSRKAKPTRPSLNAPSSPLVDVVDDQSYPSPNVPAPSTSQIKESGSPPQKKRKLPNIKKNKPNATGTPVLPAKKPTLSVPVKGTEEADITKTLGLKAAPPPVSADLDLRNNNVYAELFNRPGASNIRAGVSRREKEEQRRKELDKMRDEARVKRSAEGRDNFALQAQMDKILRFEERLKKSNSPALYPNILGAKMREMYDAEKKRRAREPSRNGPARPGQDLEEGEMA</sequence>
<comment type="caution">
    <text evidence="2">The sequence shown here is derived from an EMBL/GenBank/DDBJ whole genome shotgun (WGS) entry which is preliminary data.</text>
</comment>
<evidence type="ECO:0000256" key="1">
    <source>
        <dbReference type="SAM" id="MobiDB-lite"/>
    </source>
</evidence>
<keyword evidence="3" id="KW-1185">Reference proteome</keyword>
<feature type="compositionally biased region" description="Basic residues" evidence="1">
    <location>
        <begin position="77"/>
        <end position="86"/>
    </location>
</feature>
<feature type="region of interest" description="Disordered" evidence="1">
    <location>
        <begin position="378"/>
        <end position="408"/>
    </location>
</feature>
<dbReference type="Proteomes" id="UP001437256">
    <property type="component" value="Unassembled WGS sequence"/>
</dbReference>
<organism evidence="2 3">
    <name type="scientific">Marasmius tenuissimus</name>
    <dbReference type="NCBI Taxonomy" id="585030"/>
    <lineage>
        <taxon>Eukaryota</taxon>
        <taxon>Fungi</taxon>
        <taxon>Dikarya</taxon>
        <taxon>Basidiomycota</taxon>
        <taxon>Agaricomycotina</taxon>
        <taxon>Agaricomycetes</taxon>
        <taxon>Agaricomycetidae</taxon>
        <taxon>Agaricales</taxon>
        <taxon>Marasmiineae</taxon>
        <taxon>Marasmiaceae</taxon>
        <taxon>Marasmius</taxon>
    </lineage>
</organism>
<evidence type="ECO:0000313" key="2">
    <source>
        <dbReference type="EMBL" id="KAL0071412.1"/>
    </source>
</evidence>
<gene>
    <name evidence="2" type="ORF">AAF712_001269</name>
</gene>
<feature type="compositionally biased region" description="Basic and acidic residues" evidence="1">
    <location>
        <begin position="378"/>
        <end position="391"/>
    </location>
</feature>
<feature type="compositionally biased region" description="Basic residues" evidence="1">
    <location>
        <begin position="229"/>
        <end position="241"/>
    </location>
</feature>
<name>A0ABR3AFR3_9AGAR</name>
<proteinExistence type="predicted"/>
<accession>A0ABR3AFR3</accession>
<feature type="region of interest" description="Disordered" evidence="1">
    <location>
        <begin position="308"/>
        <end position="340"/>
    </location>
</feature>
<feature type="compositionally biased region" description="Acidic residues" evidence="1">
    <location>
        <begin position="123"/>
        <end position="156"/>
    </location>
</feature>
<feature type="compositionally biased region" description="Basic and acidic residues" evidence="1">
    <location>
        <begin position="311"/>
        <end position="340"/>
    </location>
</feature>
<protein>
    <submittedName>
        <fullName evidence="2">Uncharacterized protein</fullName>
    </submittedName>
</protein>
<feature type="compositionally biased region" description="Polar residues" evidence="1">
    <location>
        <begin position="207"/>
        <end position="227"/>
    </location>
</feature>
<feature type="compositionally biased region" description="Basic and acidic residues" evidence="1">
    <location>
        <begin position="65"/>
        <end position="75"/>
    </location>
</feature>
<evidence type="ECO:0000313" key="3">
    <source>
        <dbReference type="Proteomes" id="UP001437256"/>
    </source>
</evidence>
<reference evidence="2 3" key="1">
    <citation type="submission" date="2024-05" db="EMBL/GenBank/DDBJ databases">
        <title>A draft genome resource for the thread blight pathogen Marasmius tenuissimus strain MS-2.</title>
        <authorList>
            <person name="Yulfo-Soto G.E."/>
            <person name="Baruah I.K."/>
            <person name="Amoako-Attah I."/>
            <person name="Bukari Y."/>
            <person name="Meinhardt L.W."/>
            <person name="Bailey B.A."/>
            <person name="Cohen S.P."/>
        </authorList>
    </citation>
    <scope>NUCLEOTIDE SEQUENCE [LARGE SCALE GENOMIC DNA]</scope>
    <source>
        <strain evidence="2 3">MS-2</strain>
    </source>
</reference>